<dbReference type="RefSeq" id="WP_343786302.1">
    <property type="nucleotide sequence ID" value="NZ_BAAAFH010000007.1"/>
</dbReference>
<proteinExistence type="predicted"/>
<feature type="transmembrane region" description="Helical" evidence="5">
    <location>
        <begin position="233"/>
        <end position="251"/>
    </location>
</feature>
<evidence type="ECO:0000256" key="1">
    <source>
        <dbReference type="ARBA" id="ARBA00004141"/>
    </source>
</evidence>
<protein>
    <submittedName>
        <fullName evidence="6">ZIP family metal transporter</fullName>
    </submittedName>
</protein>
<sequence length="252" mass="27448">MSAFWGITLLILAVMSGAVLVLGLKQKNGSSLIKPLLSFSGGFLISIAFLHFIPAIYSKHTESIGVYILLGFLIQLFLEYFSGGIEHGHVHPTKNGNVPIVLFISLSVHSILEGIPLAAEFIPDALGVHVHDHHGHSHSHDSGHSLLFGIIFHNIPVAIALTTLLIQSGWQRWSTLLILFIFSLTAPLGILIGINAPHLFSGYTADIILAIVVGMFLHISTTIIFETSEGHRFNLMKLITLLAGAFLGLWFH</sequence>
<reference evidence="6 7" key="1">
    <citation type="journal article" date="2019" name="Int. J. Syst. Evol. Microbiol.">
        <title>The Global Catalogue of Microorganisms (GCM) 10K type strain sequencing project: providing services to taxonomists for standard genome sequencing and annotation.</title>
        <authorList>
            <consortium name="The Broad Institute Genomics Platform"/>
            <consortium name="The Broad Institute Genome Sequencing Center for Infectious Disease"/>
            <person name="Wu L."/>
            <person name="Ma J."/>
        </authorList>
    </citation>
    <scope>NUCLEOTIDE SEQUENCE [LARGE SCALE GENOMIC DNA]</scope>
    <source>
        <strain evidence="6 7">JCM 16083</strain>
    </source>
</reference>
<comment type="subcellular location">
    <subcellularLocation>
        <location evidence="1">Membrane</location>
        <topology evidence="1">Multi-pass membrane protein</topology>
    </subcellularLocation>
</comment>
<dbReference type="Pfam" id="PF02535">
    <property type="entry name" value="Zip"/>
    <property type="match status" value="1"/>
</dbReference>
<name>A0ABN1MQF2_9FLAO</name>
<evidence type="ECO:0000256" key="5">
    <source>
        <dbReference type="SAM" id="Phobius"/>
    </source>
</evidence>
<feature type="transmembrane region" description="Helical" evidence="5">
    <location>
        <begin position="64"/>
        <end position="85"/>
    </location>
</feature>
<evidence type="ECO:0000256" key="4">
    <source>
        <dbReference type="ARBA" id="ARBA00023136"/>
    </source>
</evidence>
<gene>
    <name evidence="6" type="ORF">GCM10009118_15580</name>
</gene>
<feature type="transmembrane region" description="Helical" evidence="5">
    <location>
        <begin position="200"/>
        <end position="221"/>
    </location>
</feature>
<evidence type="ECO:0000313" key="6">
    <source>
        <dbReference type="EMBL" id="GAA0875150.1"/>
    </source>
</evidence>
<dbReference type="EMBL" id="BAAAFH010000007">
    <property type="protein sequence ID" value="GAA0875150.1"/>
    <property type="molecule type" value="Genomic_DNA"/>
</dbReference>
<keyword evidence="2 5" id="KW-0812">Transmembrane</keyword>
<feature type="transmembrane region" description="Helical" evidence="5">
    <location>
        <begin position="173"/>
        <end position="194"/>
    </location>
</feature>
<feature type="transmembrane region" description="Helical" evidence="5">
    <location>
        <begin position="146"/>
        <end position="166"/>
    </location>
</feature>
<evidence type="ECO:0000256" key="2">
    <source>
        <dbReference type="ARBA" id="ARBA00022692"/>
    </source>
</evidence>
<accession>A0ABN1MQF2</accession>
<dbReference type="Proteomes" id="UP001501126">
    <property type="component" value="Unassembled WGS sequence"/>
</dbReference>
<feature type="transmembrane region" description="Helical" evidence="5">
    <location>
        <begin position="6"/>
        <end position="24"/>
    </location>
</feature>
<keyword evidence="7" id="KW-1185">Reference proteome</keyword>
<keyword evidence="4 5" id="KW-0472">Membrane</keyword>
<evidence type="ECO:0000256" key="3">
    <source>
        <dbReference type="ARBA" id="ARBA00022989"/>
    </source>
</evidence>
<dbReference type="PANTHER" id="PTHR11040">
    <property type="entry name" value="ZINC/IRON TRANSPORTER"/>
    <property type="match status" value="1"/>
</dbReference>
<comment type="caution">
    <text evidence="6">The sequence shown here is derived from an EMBL/GenBank/DDBJ whole genome shotgun (WGS) entry which is preliminary data.</text>
</comment>
<feature type="transmembrane region" description="Helical" evidence="5">
    <location>
        <begin position="97"/>
        <end position="119"/>
    </location>
</feature>
<feature type="transmembrane region" description="Helical" evidence="5">
    <location>
        <begin position="36"/>
        <end position="58"/>
    </location>
</feature>
<keyword evidence="3 5" id="KW-1133">Transmembrane helix</keyword>
<evidence type="ECO:0000313" key="7">
    <source>
        <dbReference type="Proteomes" id="UP001501126"/>
    </source>
</evidence>
<dbReference type="InterPro" id="IPR003689">
    <property type="entry name" value="ZIP"/>
</dbReference>
<organism evidence="6 7">
    <name type="scientific">Wandonia haliotis</name>
    <dbReference type="NCBI Taxonomy" id="574963"/>
    <lineage>
        <taxon>Bacteria</taxon>
        <taxon>Pseudomonadati</taxon>
        <taxon>Bacteroidota</taxon>
        <taxon>Flavobacteriia</taxon>
        <taxon>Flavobacteriales</taxon>
        <taxon>Crocinitomicaceae</taxon>
        <taxon>Wandonia</taxon>
    </lineage>
</organism>
<dbReference type="PANTHER" id="PTHR11040:SF44">
    <property type="entry name" value="PROTEIN ZNTC-RELATED"/>
    <property type="match status" value="1"/>
</dbReference>